<dbReference type="InterPro" id="IPR011990">
    <property type="entry name" value="TPR-like_helical_dom_sf"/>
</dbReference>
<keyword evidence="6" id="KW-0732">Signal</keyword>
<evidence type="ECO:0000313" key="7">
    <source>
        <dbReference type="EMBL" id="MCX2836743.1"/>
    </source>
</evidence>
<keyword evidence="1" id="KW-0808">Transferase</keyword>
<sequence length="641" mass="73522">MKKAQIFSLLLILCFSAFNGCGEEDRKEEEPRPAPGSAGHFYLMGLDTSDPHKKLEFYNKGLDAVTDKKDTSLVALLDGKVFAFLRLGEMDSVPFWIDSLITTARFQGDLFYEAKGYFRKSQIFRNNNPEEQFRNAFYSRNLYLKYGDTSMAGRRSLDMANAQLGLGDIVGSQETATEAIKYLDHTRDANYVSSAYNVLGLSYGTQRLFSEALKEYKQALRYAVDREDSISYLHNIALLHKDQQDYSEAIEIFEEILKSDEIDELSRLRYRENHAYTKWLQDSTTNAEAVLTEVMQKRLEINDHSGLIASYFHLSDYFRNINSGKAKYYAEKYYDKAIQLSYPTAQVDALKRLIPLTEGKTREAYIDRFLFLNDSLEEADTRLRFQFAKIRFDEEKKEQQIHLLKAENVTQHLQTEKMRTRNIISSLAALLILIISGTFFYNVRQRGKREKIKQIYLTESRISKRIHDELANDIYHVMSSIEPVAPAVVVDRLEDIYQRTRDFSRENSEIATGEEYLSGLLNMLSGAVPTGTRLIVRGENTINWRNLSRETKIVVYRVLQEMMVNMRKHSKAKLIALIFSTEEKCLKISYSDNGVGVDASILENGNGIKNLKERLKTIKGNAIFDTSGKGLKAELSVPLSS</sequence>
<name>A0A9X3CU45_9FLAO</name>
<feature type="chain" id="PRO_5040981963" evidence="6">
    <location>
        <begin position="20"/>
        <end position="641"/>
    </location>
</feature>
<dbReference type="Gene3D" id="1.25.40.10">
    <property type="entry name" value="Tetratricopeptide repeat domain"/>
    <property type="match status" value="2"/>
</dbReference>
<feature type="repeat" description="TPR" evidence="4">
    <location>
        <begin position="230"/>
        <end position="263"/>
    </location>
</feature>
<dbReference type="SMART" id="SM00028">
    <property type="entry name" value="TPR"/>
    <property type="match status" value="2"/>
</dbReference>
<accession>A0A9X3CU45</accession>
<protein>
    <submittedName>
        <fullName evidence="7">Tetratricopeptide repeat protein</fullName>
    </submittedName>
</protein>
<keyword evidence="5" id="KW-1133">Transmembrane helix</keyword>
<dbReference type="InterPro" id="IPR036890">
    <property type="entry name" value="HATPase_C_sf"/>
</dbReference>
<evidence type="ECO:0000256" key="2">
    <source>
        <dbReference type="ARBA" id="ARBA00022777"/>
    </source>
</evidence>
<comment type="caution">
    <text evidence="7">The sequence shown here is derived from an EMBL/GenBank/DDBJ whole genome shotgun (WGS) entry which is preliminary data.</text>
</comment>
<dbReference type="SUPFAM" id="SSF55874">
    <property type="entry name" value="ATPase domain of HSP90 chaperone/DNA topoisomerase II/histidine kinase"/>
    <property type="match status" value="1"/>
</dbReference>
<feature type="repeat" description="TPR" evidence="4">
    <location>
        <begin position="193"/>
        <end position="226"/>
    </location>
</feature>
<dbReference type="AlphaFoldDB" id="A0A9X3CU45"/>
<dbReference type="PANTHER" id="PTHR24421:SF60">
    <property type="entry name" value="SENSOR HISTIDINE KINASE COMP"/>
    <property type="match status" value="1"/>
</dbReference>
<dbReference type="Pfam" id="PF13181">
    <property type="entry name" value="TPR_8"/>
    <property type="match status" value="1"/>
</dbReference>
<evidence type="ECO:0000256" key="4">
    <source>
        <dbReference type="PROSITE-ProRule" id="PRU00339"/>
    </source>
</evidence>
<feature type="transmembrane region" description="Helical" evidence="5">
    <location>
        <begin position="423"/>
        <end position="443"/>
    </location>
</feature>
<evidence type="ECO:0000256" key="3">
    <source>
        <dbReference type="ARBA" id="ARBA00023012"/>
    </source>
</evidence>
<dbReference type="GO" id="GO:0000160">
    <property type="term" value="P:phosphorelay signal transduction system"/>
    <property type="evidence" value="ECO:0007669"/>
    <property type="project" value="UniProtKB-KW"/>
</dbReference>
<evidence type="ECO:0000313" key="8">
    <source>
        <dbReference type="Proteomes" id="UP001148482"/>
    </source>
</evidence>
<dbReference type="InterPro" id="IPR019734">
    <property type="entry name" value="TPR_rpt"/>
</dbReference>
<keyword evidence="3" id="KW-0902">Two-component regulatory system</keyword>
<keyword evidence="8" id="KW-1185">Reference proteome</keyword>
<dbReference type="PROSITE" id="PS50005">
    <property type="entry name" value="TPR"/>
    <property type="match status" value="2"/>
</dbReference>
<reference evidence="7" key="1">
    <citation type="submission" date="2022-11" db="EMBL/GenBank/DDBJ databases">
        <title>Salinimicrobium profundisediminis sp. nov., isolated from deep-sea sediment of the Mariana Trench.</title>
        <authorList>
            <person name="Fu H."/>
        </authorList>
    </citation>
    <scope>NUCLEOTIDE SEQUENCE</scope>
    <source>
        <strain evidence="7">MT39</strain>
    </source>
</reference>
<evidence type="ECO:0000256" key="1">
    <source>
        <dbReference type="ARBA" id="ARBA00022679"/>
    </source>
</evidence>
<dbReference type="SUPFAM" id="SSF48452">
    <property type="entry name" value="TPR-like"/>
    <property type="match status" value="2"/>
</dbReference>
<dbReference type="GO" id="GO:0016301">
    <property type="term" value="F:kinase activity"/>
    <property type="evidence" value="ECO:0007669"/>
    <property type="project" value="UniProtKB-KW"/>
</dbReference>
<dbReference type="EMBL" id="JAPJDA010000001">
    <property type="protein sequence ID" value="MCX2836743.1"/>
    <property type="molecule type" value="Genomic_DNA"/>
</dbReference>
<keyword evidence="5" id="KW-0472">Membrane</keyword>
<dbReference type="PANTHER" id="PTHR24421">
    <property type="entry name" value="NITRATE/NITRITE SENSOR PROTEIN NARX-RELATED"/>
    <property type="match status" value="1"/>
</dbReference>
<feature type="signal peptide" evidence="6">
    <location>
        <begin position="1"/>
        <end position="19"/>
    </location>
</feature>
<dbReference type="InterPro" id="IPR050482">
    <property type="entry name" value="Sensor_HK_TwoCompSys"/>
</dbReference>
<evidence type="ECO:0000256" key="5">
    <source>
        <dbReference type="SAM" id="Phobius"/>
    </source>
</evidence>
<proteinExistence type="predicted"/>
<organism evidence="7 8">
    <name type="scientific">Salinimicrobium profundisediminis</name>
    <dbReference type="NCBI Taxonomy" id="2994553"/>
    <lineage>
        <taxon>Bacteria</taxon>
        <taxon>Pseudomonadati</taxon>
        <taxon>Bacteroidota</taxon>
        <taxon>Flavobacteriia</taxon>
        <taxon>Flavobacteriales</taxon>
        <taxon>Flavobacteriaceae</taxon>
        <taxon>Salinimicrobium</taxon>
    </lineage>
</organism>
<keyword evidence="2" id="KW-0418">Kinase</keyword>
<dbReference type="Proteomes" id="UP001148482">
    <property type="component" value="Unassembled WGS sequence"/>
</dbReference>
<dbReference type="RefSeq" id="WP_266067913.1">
    <property type="nucleotide sequence ID" value="NZ_JAPJDA010000001.1"/>
</dbReference>
<gene>
    <name evidence="7" type="ORF">OQ279_01145</name>
</gene>
<keyword evidence="5" id="KW-0812">Transmembrane</keyword>
<evidence type="ECO:0000256" key="6">
    <source>
        <dbReference type="SAM" id="SignalP"/>
    </source>
</evidence>
<keyword evidence="4" id="KW-0802">TPR repeat</keyword>
<dbReference type="Gene3D" id="3.30.565.10">
    <property type="entry name" value="Histidine kinase-like ATPase, C-terminal domain"/>
    <property type="match status" value="1"/>
</dbReference>